<dbReference type="EMBL" id="JACGWJ010000009">
    <property type="protein sequence ID" value="KAL0400044.1"/>
    <property type="molecule type" value="Genomic_DNA"/>
</dbReference>
<reference evidence="1" key="1">
    <citation type="submission" date="2020-06" db="EMBL/GenBank/DDBJ databases">
        <authorList>
            <person name="Li T."/>
            <person name="Hu X."/>
            <person name="Zhang T."/>
            <person name="Song X."/>
            <person name="Zhang H."/>
            <person name="Dai N."/>
            <person name="Sheng W."/>
            <person name="Hou X."/>
            <person name="Wei L."/>
        </authorList>
    </citation>
    <scope>NUCLEOTIDE SEQUENCE</scope>
    <source>
        <strain evidence="1">G02</strain>
        <tissue evidence="1">Leaf</tissue>
    </source>
</reference>
<comment type="caution">
    <text evidence="1">The sequence shown here is derived from an EMBL/GenBank/DDBJ whole genome shotgun (WGS) entry which is preliminary data.</text>
</comment>
<organism evidence="1">
    <name type="scientific">Sesamum radiatum</name>
    <name type="common">Black benniseed</name>
    <dbReference type="NCBI Taxonomy" id="300843"/>
    <lineage>
        <taxon>Eukaryota</taxon>
        <taxon>Viridiplantae</taxon>
        <taxon>Streptophyta</taxon>
        <taxon>Embryophyta</taxon>
        <taxon>Tracheophyta</taxon>
        <taxon>Spermatophyta</taxon>
        <taxon>Magnoliopsida</taxon>
        <taxon>eudicotyledons</taxon>
        <taxon>Gunneridae</taxon>
        <taxon>Pentapetalae</taxon>
        <taxon>asterids</taxon>
        <taxon>lamiids</taxon>
        <taxon>Lamiales</taxon>
        <taxon>Pedaliaceae</taxon>
        <taxon>Sesamum</taxon>
    </lineage>
</organism>
<proteinExistence type="predicted"/>
<reference evidence="1" key="2">
    <citation type="journal article" date="2024" name="Plant">
        <title>Genomic evolution and insights into agronomic trait innovations of Sesamum species.</title>
        <authorList>
            <person name="Miao H."/>
            <person name="Wang L."/>
            <person name="Qu L."/>
            <person name="Liu H."/>
            <person name="Sun Y."/>
            <person name="Le M."/>
            <person name="Wang Q."/>
            <person name="Wei S."/>
            <person name="Zheng Y."/>
            <person name="Lin W."/>
            <person name="Duan Y."/>
            <person name="Cao H."/>
            <person name="Xiong S."/>
            <person name="Wang X."/>
            <person name="Wei L."/>
            <person name="Li C."/>
            <person name="Ma Q."/>
            <person name="Ju M."/>
            <person name="Zhao R."/>
            <person name="Li G."/>
            <person name="Mu C."/>
            <person name="Tian Q."/>
            <person name="Mei H."/>
            <person name="Zhang T."/>
            <person name="Gao T."/>
            <person name="Zhang H."/>
        </authorList>
    </citation>
    <scope>NUCLEOTIDE SEQUENCE</scope>
    <source>
        <strain evidence="1">G02</strain>
    </source>
</reference>
<accession>A0AAW2T5N0</accession>
<evidence type="ECO:0000313" key="1">
    <source>
        <dbReference type="EMBL" id="KAL0400044.1"/>
    </source>
</evidence>
<name>A0AAW2T5N0_SESRA</name>
<dbReference type="AlphaFoldDB" id="A0AAW2T5N0"/>
<sequence>MASGRRVSLAIPVLVSTYEYLNTIATSSRPSRTSPSRPARTCSLCLCVASILLQDSLPGLARVVILN</sequence>
<gene>
    <name evidence="1" type="ORF">Sradi_2347700</name>
</gene>
<protein>
    <submittedName>
        <fullName evidence="1">Uncharacterized protein</fullName>
    </submittedName>
</protein>